<dbReference type="PROSITE" id="PS00211">
    <property type="entry name" value="ABC_TRANSPORTER_1"/>
    <property type="match status" value="1"/>
</dbReference>
<dbReference type="InterPro" id="IPR050107">
    <property type="entry name" value="ABC_carbohydrate_import_ATPase"/>
</dbReference>
<evidence type="ECO:0000256" key="3">
    <source>
        <dbReference type="ARBA" id="ARBA00022475"/>
    </source>
</evidence>
<keyword evidence="5" id="KW-0677">Repeat</keyword>
<sequence length="503" mass="56062">MSQTVLELKNISKIFPGTKALDNVHFELRKGEIHALLGENGAGKSTLIKVITGVHQPETGEIFVYGKLEKIQNPNIARNLGIAAIYQHATAYQHLTVAENIFMGHEYMKGYLGCIDWKKNIKKAKELLERLGSDIDPEAQMGNLSVAKQQMVEIAKALSYDARILIMDEPTAALSEGESEELYKITENLRNHDVSIIFISHRFEDIERLANRITVFRDSKYIGTWDKGEISNEVLMKHMVGREIDQLFPKKEVKIGKELLRVEKLGRIGFFKDISFKLHEGEILGLTGLVGAGRTEMVQCIYGVERSDEGEIYIDGKKTNHKNTQQGLRNGIGYVPEDRQLQGLLLPWSIADNITLASIGKYSRRGILNYKKLLQGAEETAEKLEVKAVSVFDSAESLSGGNQQKVVVGKVLEGNAKIIILDEPTKGVDVGSKASMYEIMGQLAQQGYGILMISSEMPEVLGMCDRIIVMRSGRISGSMLREEATQELILKKSLPVRQSKKEG</sequence>
<proteinExistence type="predicted"/>
<evidence type="ECO:0000313" key="11">
    <source>
        <dbReference type="EMBL" id="TLC99319.1"/>
    </source>
</evidence>
<dbReference type="InterPro" id="IPR027417">
    <property type="entry name" value="P-loop_NTPase"/>
</dbReference>
<evidence type="ECO:0000256" key="7">
    <source>
        <dbReference type="ARBA" id="ARBA00022840"/>
    </source>
</evidence>
<evidence type="ECO:0000256" key="6">
    <source>
        <dbReference type="ARBA" id="ARBA00022741"/>
    </source>
</evidence>
<protein>
    <submittedName>
        <fullName evidence="11">Ribose import ATP-binding protein RbsA</fullName>
        <ecNumber evidence="11">3.6.3.17</ecNumber>
    </submittedName>
</protein>
<dbReference type="SMART" id="SM00382">
    <property type="entry name" value="AAA"/>
    <property type="match status" value="2"/>
</dbReference>
<dbReference type="InterPro" id="IPR003439">
    <property type="entry name" value="ABC_transporter-like_ATP-bd"/>
</dbReference>
<dbReference type="EMBL" id="QGQD01000070">
    <property type="protein sequence ID" value="TLC99319.1"/>
    <property type="molecule type" value="Genomic_DNA"/>
</dbReference>
<gene>
    <name evidence="11" type="primary">rbsA_11</name>
    <name evidence="11" type="ORF">DSM106044_03770</name>
</gene>
<evidence type="ECO:0000256" key="4">
    <source>
        <dbReference type="ARBA" id="ARBA00022597"/>
    </source>
</evidence>
<dbReference type="GO" id="GO:0005886">
    <property type="term" value="C:plasma membrane"/>
    <property type="evidence" value="ECO:0007669"/>
    <property type="project" value="UniProtKB-SubCell"/>
</dbReference>
<evidence type="ECO:0000313" key="12">
    <source>
        <dbReference type="Proteomes" id="UP000306509"/>
    </source>
</evidence>
<evidence type="ECO:0000256" key="2">
    <source>
        <dbReference type="ARBA" id="ARBA00022448"/>
    </source>
</evidence>
<dbReference type="Pfam" id="PF00005">
    <property type="entry name" value="ABC_tran"/>
    <property type="match status" value="2"/>
</dbReference>
<dbReference type="EC" id="3.6.3.17" evidence="11"/>
<dbReference type="GO" id="GO:0005524">
    <property type="term" value="F:ATP binding"/>
    <property type="evidence" value="ECO:0007669"/>
    <property type="project" value="UniProtKB-KW"/>
</dbReference>
<dbReference type="Proteomes" id="UP000306509">
    <property type="component" value="Unassembled WGS sequence"/>
</dbReference>
<evidence type="ECO:0000256" key="1">
    <source>
        <dbReference type="ARBA" id="ARBA00004202"/>
    </source>
</evidence>
<feature type="domain" description="ABC transporter" evidence="10">
    <location>
        <begin position="250"/>
        <end position="497"/>
    </location>
</feature>
<evidence type="ECO:0000256" key="9">
    <source>
        <dbReference type="ARBA" id="ARBA00023136"/>
    </source>
</evidence>
<keyword evidence="6" id="KW-0547">Nucleotide-binding</keyword>
<dbReference type="PANTHER" id="PTHR43790:SF3">
    <property type="entry name" value="D-ALLOSE IMPORT ATP-BINDING PROTEIN ALSA-RELATED"/>
    <property type="match status" value="1"/>
</dbReference>
<keyword evidence="8" id="KW-1278">Translocase</keyword>
<keyword evidence="4" id="KW-0762">Sugar transport</keyword>
<dbReference type="PROSITE" id="PS50893">
    <property type="entry name" value="ABC_TRANSPORTER_2"/>
    <property type="match status" value="2"/>
</dbReference>
<dbReference type="CDD" id="cd03215">
    <property type="entry name" value="ABC_Carb_Monos_II"/>
    <property type="match status" value="1"/>
</dbReference>
<feature type="domain" description="ABC transporter" evidence="10">
    <location>
        <begin position="6"/>
        <end position="243"/>
    </location>
</feature>
<keyword evidence="7 11" id="KW-0067">ATP-binding</keyword>
<dbReference type="GO" id="GO:0016887">
    <property type="term" value="F:ATP hydrolysis activity"/>
    <property type="evidence" value="ECO:0007669"/>
    <property type="project" value="InterPro"/>
</dbReference>
<keyword evidence="11" id="KW-0378">Hydrolase</keyword>
<dbReference type="SUPFAM" id="SSF52540">
    <property type="entry name" value="P-loop containing nucleoside triphosphate hydrolases"/>
    <property type="match status" value="2"/>
</dbReference>
<dbReference type="CDD" id="cd03216">
    <property type="entry name" value="ABC_Carb_Monos_I"/>
    <property type="match status" value="1"/>
</dbReference>
<keyword evidence="3" id="KW-1003">Cell membrane</keyword>
<dbReference type="InterPro" id="IPR017871">
    <property type="entry name" value="ABC_transporter-like_CS"/>
</dbReference>
<comment type="subcellular location">
    <subcellularLocation>
        <location evidence="1">Cell membrane</location>
        <topology evidence="1">Peripheral membrane protein</topology>
    </subcellularLocation>
</comment>
<keyword evidence="2" id="KW-0813">Transport</keyword>
<evidence type="ECO:0000256" key="5">
    <source>
        <dbReference type="ARBA" id="ARBA00022737"/>
    </source>
</evidence>
<dbReference type="PANTHER" id="PTHR43790">
    <property type="entry name" value="CARBOHYDRATE TRANSPORT ATP-BINDING PROTEIN MG119-RELATED"/>
    <property type="match status" value="1"/>
</dbReference>
<organism evidence="11 12">
    <name type="scientific">Robinsoniella peoriensis</name>
    <dbReference type="NCBI Taxonomy" id="180332"/>
    <lineage>
        <taxon>Bacteria</taxon>
        <taxon>Bacillati</taxon>
        <taxon>Bacillota</taxon>
        <taxon>Clostridia</taxon>
        <taxon>Lachnospirales</taxon>
        <taxon>Lachnospiraceae</taxon>
        <taxon>Robinsoniella</taxon>
    </lineage>
</organism>
<dbReference type="AlphaFoldDB" id="A0A4U8Q3H6"/>
<accession>A0A4U8Q3H6</accession>
<comment type="caution">
    <text evidence="11">The sequence shown here is derived from an EMBL/GenBank/DDBJ whole genome shotgun (WGS) entry which is preliminary data.</text>
</comment>
<keyword evidence="12" id="KW-1185">Reference proteome</keyword>
<dbReference type="Gene3D" id="3.40.50.300">
    <property type="entry name" value="P-loop containing nucleotide triphosphate hydrolases"/>
    <property type="match status" value="2"/>
</dbReference>
<dbReference type="FunFam" id="3.40.50.300:FF:000127">
    <property type="entry name" value="Ribose import ATP-binding protein RbsA"/>
    <property type="match status" value="1"/>
</dbReference>
<dbReference type="RefSeq" id="WP_138003395.1">
    <property type="nucleotide sequence ID" value="NZ_QGQD01000070.1"/>
</dbReference>
<evidence type="ECO:0000256" key="8">
    <source>
        <dbReference type="ARBA" id="ARBA00022967"/>
    </source>
</evidence>
<dbReference type="InterPro" id="IPR003593">
    <property type="entry name" value="AAA+_ATPase"/>
</dbReference>
<name>A0A4U8Q3H6_9FIRM</name>
<evidence type="ECO:0000259" key="10">
    <source>
        <dbReference type="PROSITE" id="PS50893"/>
    </source>
</evidence>
<keyword evidence="9" id="KW-0472">Membrane</keyword>
<reference evidence="11 12" key="1">
    <citation type="journal article" date="2019" name="Anaerobe">
        <title>Detection of Robinsoniella peoriensis in multiple bone samples of a trauma patient.</title>
        <authorList>
            <person name="Schrottner P."/>
            <person name="Hartwich K."/>
            <person name="Bunk B."/>
            <person name="Schober I."/>
            <person name="Helbig S."/>
            <person name="Rudolph W.W."/>
            <person name="Gunzer F."/>
        </authorList>
    </citation>
    <scope>NUCLEOTIDE SEQUENCE [LARGE SCALE GENOMIC DNA]</scope>
    <source>
        <strain evidence="11 12">DSM 106044</strain>
    </source>
</reference>